<evidence type="ECO:0000259" key="10">
    <source>
        <dbReference type="PROSITE" id="PS50939"/>
    </source>
</evidence>
<dbReference type="InterPro" id="IPR006593">
    <property type="entry name" value="Cyt_b561/ferric_Rdtase_TM"/>
</dbReference>
<dbReference type="Proteomes" id="UP000218231">
    <property type="component" value="Unassembled WGS sequence"/>
</dbReference>
<evidence type="ECO:0000256" key="4">
    <source>
        <dbReference type="ARBA" id="ARBA00022729"/>
    </source>
</evidence>
<dbReference type="Gene3D" id="1.20.120.1770">
    <property type="match status" value="1"/>
</dbReference>
<feature type="domain" description="Cytochrome b561" evidence="10">
    <location>
        <begin position="200"/>
        <end position="412"/>
    </location>
</feature>
<evidence type="ECO:0000256" key="8">
    <source>
        <dbReference type="SAM" id="Phobius"/>
    </source>
</evidence>
<feature type="transmembrane region" description="Helical" evidence="8">
    <location>
        <begin position="353"/>
        <end position="378"/>
    </location>
</feature>
<dbReference type="AlphaFoldDB" id="A0A2A2JNJ8"/>
<evidence type="ECO:0000256" key="2">
    <source>
        <dbReference type="ARBA" id="ARBA00022448"/>
    </source>
</evidence>
<evidence type="ECO:0000256" key="6">
    <source>
        <dbReference type="ARBA" id="ARBA00022989"/>
    </source>
</evidence>
<gene>
    <name evidence="11" type="ORF">WR25_21554</name>
</gene>
<dbReference type="CDD" id="cd08760">
    <property type="entry name" value="Cyt_b561_FRRS1_like"/>
    <property type="match status" value="1"/>
</dbReference>
<comment type="caution">
    <text evidence="11">The sequence shown here is derived from an EMBL/GenBank/DDBJ whole genome shotgun (WGS) entry which is preliminary data.</text>
</comment>
<dbReference type="STRING" id="2018661.A0A2A2JNJ8"/>
<evidence type="ECO:0000256" key="7">
    <source>
        <dbReference type="ARBA" id="ARBA00023136"/>
    </source>
</evidence>
<keyword evidence="7 8" id="KW-0472">Membrane</keyword>
<dbReference type="PANTHER" id="PTHR23130">
    <property type="entry name" value="CYTOCHROME B561 AND DOMON DOMAIN-CONTAINING PROTEIN"/>
    <property type="match status" value="1"/>
</dbReference>
<comment type="subcellular location">
    <subcellularLocation>
        <location evidence="1">Membrane</location>
    </subcellularLocation>
</comment>
<protein>
    <recommendedName>
        <fullName evidence="13">Cytochrome b561 domain-containing protein</fullName>
    </recommendedName>
</protein>
<organism evidence="11 12">
    <name type="scientific">Diploscapter pachys</name>
    <dbReference type="NCBI Taxonomy" id="2018661"/>
    <lineage>
        <taxon>Eukaryota</taxon>
        <taxon>Metazoa</taxon>
        <taxon>Ecdysozoa</taxon>
        <taxon>Nematoda</taxon>
        <taxon>Chromadorea</taxon>
        <taxon>Rhabditida</taxon>
        <taxon>Rhabditina</taxon>
        <taxon>Rhabditomorpha</taxon>
        <taxon>Rhabditoidea</taxon>
        <taxon>Rhabditidae</taxon>
        <taxon>Diploscapter</taxon>
    </lineage>
</organism>
<evidence type="ECO:0000313" key="12">
    <source>
        <dbReference type="Proteomes" id="UP000218231"/>
    </source>
</evidence>
<keyword evidence="5" id="KW-0249">Electron transport</keyword>
<dbReference type="GO" id="GO:0016020">
    <property type="term" value="C:membrane"/>
    <property type="evidence" value="ECO:0007669"/>
    <property type="project" value="UniProtKB-SubCell"/>
</dbReference>
<evidence type="ECO:0000256" key="5">
    <source>
        <dbReference type="ARBA" id="ARBA00022982"/>
    </source>
</evidence>
<dbReference type="EMBL" id="LIAE01010319">
    <property type="protein sequence ID" value="PAV63260.1"/>
    <property type="molecule type" value="Genomic_DNA"/>
</dbReference>
<evidence type="ECO:0000313" key="11">
    <source>
        <dbReference type="EMBL" id="PAV63260.1"/>
    </source>
</evidence>
<keyword evidence="2" id="KW-0813">Transport</keyword>
<evidence type="ECO:0000256" key="3">
    <source>
        <dbReference type="ARBA" id="ARBA00022692"/>
    </source>
</evidence>
<accession>A0A2A2JNJ8</accession>
<feature type="transmembrane region" description="Helical" evidence="8">
    <location>
        <begin position="390"/>
        <end position="409"/>
    </location>
</feature>
<evidence type="ECO:0000256" key="1">
    <source>
        <dbReference type="ARBA" id="ARBA00004370"/>
    </source>
</evidence>
<feature type="transmembrane region" description="Helical" evidence="8">
    <location>
        <begin position="461"/>
        <end position="487"/>
    </location>
</feature>
<dbReference type="PANTHER" id="PTHR23130:SF171">
    <property type="entry name" value="OS01G0895300 PROTEIN"/>
    <property type="match status" value="1"/>
</dbReference>
<feature type="transmembrane region" description="Helical" evidence="8">
    <location>
        <begin position="320"/>
        <end position="341"/>
    </location>
</feature>
<dbReference type="SMART" id="SM00665">
    <property type="entry name" value="B561"/>
    <property type="match status" value="1"/>
</dbReference>
<keyword evidence="6 8" id="KW-1133">Transmembrane helix</keyword>
<keyword evidence="3 8" id="KW-0812">Transmembrane</keyword>
<evidence type="ECO:0000259" key="9">
    <source>
        <dbReference type="PROSITE" id="PS50836"/>
    </source>
</evidence>
<sequence length="491" mass="55756">MILLLFILITVAWGFSFSECNVTRSCWHHPSSCSATNPSDCLSGVEWRVDPDGLWIQIEAQTGDLDPTRPFWAAVGFSFNQRMGDDTVFECIISPSTASRVQLSFNDETFNHVLPQATSVLLNNATVGYNNGMLLCSATIMFDNYNQIDWNMAAPFRVHNLESQPFHLLFARGSADSYTFEKDIHSVNDGAQFPWMSDEKVEFCRANCTGPTYVYLNEMRQTYYVSRYWRYRIAVLHGVALMTAWWILGSSAILIARYFKPLFPRQKLCGTAVWFQLHRDLNIIALVLQILAVIFIYYQAGWVWYECSYLCTSDDFSKKMHAITGFFATCLALSQPIFAFFRPSPHSKYRVFFNWLHWCVGMAAWSFASAAIILAIPMGKTGLNRVYGHIPNYVMGGYVIFFLCCNIVLEMISTCRFDYDKVGVQPHRFLIGPSGVSLSDPSKSSFPESDAPPPRRSSLRLFIFFLHLIVAFAVVITITTMLVAILLSHSP</sequence>
<dbReference type="PROSITE" id="PS50836">
    <property type="entry name" value="DOMON"/>
    <property type="match status" value="1"/>
</dbReference>
<name>A0A2A2JNJ8_9BILA</name>
<proteinExistence type="predicted"/>
<reference evidence="11 12" key="1">
    <citation type="journal article" date="2017" name="Curr. Biol.">
        <title>Genome architecture and evolution of a unichromosomal asexual nematode.</title>
        <authorList>
            <person name="Fradin H."/>
            <person name="Zegar C."/>
            <person name="Gutwein M."/>
            <person name="Lucas J."/>
            <person name="Kovtun M."/>
            <person name="Corcoran D."/>
            <person name="Baugh L.R."/>
            <person name="Kiontke K."/>
            <person name="Gunsalus K."/>
            <person name="Fitch D.H."/>
            <person name="Piano F."/>
        </authorList>
    </citation>
    <scope>NUCLEOTIDE SEQUENCE [LARGE SCALE GENOMIC DNA]</scope>
    <source>
        <strain evidence="11">PF1309</strain>
    </source>
</reference>
<feature type="transmembrane region" description="Helical" evidence="8">
    <location>
        <begin position="280"/>
        <end position="300"/>
    </location>
</feature>
<dbReference type="PROSITE" id="PS50939">
    <property type="entry name" value="CYTOCHROME_B561"/>
    <property type="match status" value="1"/>
</dbReference>
<keyword evidence="4" id="KW-0732">Signal</keyword>
<keyword evidence="12" id="KW-1185">Reference proteome</keyword>
<dbReference type="OrthoDB" id="6372137at2759"/>
<evidence type="ECO:0008006" key="13">
    <source>
        <dbReference type="Google" id="ProtNLM"/>
    </source>
</evidence>
<dbReference type="InterPro" id="IPR005018">
    <property type="entry name" value="DOMON_domain"/>
</dbReference>
<feature type="transmembrane region" description="Helical" evidence="8">
    <location>
        <begin position="234"/>
        <end position="259"/>
    </location>
</feature>
<feature type="domain" description="DOMON" evidence="9">
    <location>
        <begin position="41"/>
        <end position="173"/>
    </location>
</feature>
<dbReference type="CDD" id="cd09628">
    <property type="entry name" value="DOMON_SDR_2_like"/>
    <property type="match status" value="1"/>
</dbReference>